<dbReference type="GO" id="GO:0140098">
    <property type="term" value="F:catalytic activity, acting on RNA"/>
    <property type="evidence" value="ECO:0007669"/>
    <property type="project" value="UniProtKB-ARBA"/>
</dbReference>
<accession>A0A975CIF9</accession>
<proteinExistence type="predicted"/>
<dbReference type="PANTHER" id="PTHR21600:SF84">
    <property type="entry name" value="PSEUDOURIDINE SYNTHASE RSUA_RLUA-LIKE DOMAIN-CONTAINING PROTEIN"/>
    <property type="match status" value="1"/>
</dbReference>
<dbReference type="InterPro" id="IPR006145">
    <property type="entry name" value="PsdUridine_synth_RsuA/RluA"/>
</dbReference>
<dbReference type="InterPro" id="IPR020103">
    <property type="entry name" value="PsdUridine_synth_cat_dom_sf"/>
</dbReference>
<dbReference type="InterPro" id="IPR050188">
    <property type="entry name" value="RluA_PseudoU_synthase"/>
</dbReference>
<dbReference type="KEGG" id="otd:J1M35_08760"/>
<evidence type="ECO:0000259" key="1">
    <source>
        <dbReference type="Pfam" id="PF00849"/>
    </source>
</evidence>
<dbReference type="Pfam" id="PF00849">
    <property type="entry name" value="PseudoU_synth_2"/>
    <property type="match status" value="1"/>
</dbReference>
<dbReference type="Proteomes" id="UP000663903">
    <property type="component" value="Chromosome"/>
</dbReference>
<gene>
    <name evidence="2" type="ORF">J1M35_08760</name>
</gene>
<evidence type="ECO:0000313" key="3">
    <source>
        <dbReference type="Proteomes" id="UP000663903"/>
    </source>
</evidence>
<protein>
    <submittedName>
        <fullName evidence="2">Pseudouridine synthase</fullName>
    </submittedName>
</protein>
<dbReference type="GO" id="GO:0003723">
    <property type="term" value="F:RNA binding"/>
    <property type="evidence" value="ECO:0007669"/>
    <property type="project" value="InterPro"/>
</dbReference>
<reference evidence="2" key="1">
    <citation type="submission" date="2021-03" db="EMBL/GenBank/DDBJ databases">
        <title>Ottowia sp. 27C isolated from the cloaca of a Giant Asian pond turtle (Heosemys grandis).</title>
        <authorList>
            <person name="Spergser J."/>
            <person name="Busse H.-J."/>
        </authorList>
    </citation>
    <scope>NUCLEOTIDE SEQUENCE</scope>
    <source>
        <strain evidence="2">27C</strain>
    </source>
</reference>
<dbReference type="EMBL" id="CP071796">
    <property type="protein sequence ID" value="QTD46940.1"/>
    <property type="molecule type" value="Genomic_DNA"/>
</dbReference>
<dbReference type="GO" id="GO:0009982">
    <property type="term" value="F:pseudouridine synthase activity"/>
    <property type="evidence" value="ECO:0007669"/>
    <property type="project" value="InterPro"/>
</dbReference>
<dbReference type="GO" id="GO:0000455">
    <property type="term" value="P:enzyme-directed rRNA pseudouridine synthesis"/>
    <property type="evidence" value="ECO:0007669"/>
    <property type="project" value="TreeGrafter"/>
</dbReference>
<dbReference type="Gene3D" id="3.30.2350.10">
    <property type="entry name" value="Pseudouridine synthase"/>
    <property type="match status" value="1"/>
</dbReference>
<feature type="domain" description="Pseudouridine synthase RsuA/RluA-like" evidence="1">
    <location>
        <begin position="101"/>
        <end position="248"/>
    </location>
</feature>
<dbReference type="PANTHER" id="PTHR21600">
    <property type="entry name" value="MITOCHONDRIAL RNA PSEUDOURIDINE SYNTHASE"/>
    <property type="match status" value="1"/>
</dbReference>
<sequence length="325" mass="36133">MSRPPRPSHLPLREGVSASCIVVRTGDAPTVLDFLATRLPALPRADWAERLRGGEVLDERGHPLHAGAPCRPGQRVYYYRRLAAEPEPPLAERIVFQDSWLVVADKPHFMPVTPSGRFVQQSLLVRLKRRLGLAGLSPVHRIDRETAGLVVLAVQPHTRGAYQALFRDRRVHKAYEAVAPHRAGLALPRTHRSRLMPDAERFFLSREVPGEPNSETHIERIRVLGDHAVYRLSPVTGQRHQLRLHLQALGVPILGDSFYPQVLRGPGAADDMARPLQLLARELAFDDPVTGERRQFQSSLELAAAQGRWPADQLAGKLPISVSGA</sequence>
<keyword evidence="3" id="KW-1185">Reference proteome</keyword>
<organism evidence="2 3">
    <name type="scientific">Ottowia testudinis</name>
    <dbReference type="NCBI Taxonomy" id="2816950"/>
    <lineage>
        <taxon>Bacteria</taxon>
        <taxon>Pseudomonadati</taxon>
        <taxon>Pseudomonadota</taxon>
        <taxon>Betaproteobacteria</taxon>
        <taxon>Burkholderiales</taxon>
        <taxon>Comamonadaceae</taxon>
        <taxon>Ottowia</taxon>
    </lineage>
</organism>
<dbReference type="PROSITE" id="PS01129">
    <property type="entry name" value="PSI_RLU"/>
    <property type="match status" value="1"/>
</dbReference>
<dbReference type="AlphaFoldDB" id="A0A975CIF9"/>
<dbReference type="RefSeq" id="WP_208010837.1">
    <property type="nucleotide sequence ID" value="NZ_CP071796.1"/>
</dbReference>
<name>A0A975CIF9_9BURK</name>
<dbReference type="InterPro" id="IPR006224">
    <property type="entry name" value="PsdUridine_synth_RluA-like_CS"/>
</dbReference>
<dbReference type="SUPFAM" id="SSF55120">
    <property type="entry name" value="Pseudouridine synthase"/>
    <property type="match status" value="1"/>
</dbReference>
<evidence type="ECO:0000313" key="2">
    <source>
        <dbReference type="EMBL" id="QTD46940.1"/>
    </source>
</evidence>